<feature type="binding site" evidence="5">
    <location>
        <position position="31"/>
    </location>
    <ligand>
        <name>Mg(2+)</name>
        <dbReference type="ChEBI" id="CHEBI:18420"/>
    </ligand>
</feature>
<feature type="binding site" evidence="4">
    <location>
        <begin position="126"/>
        <end position="129"/>
    </location>
    <ligand>
        <name>GTP</name>
        <dbReference type="ChEBI" id="CHEBI:37565"/>
    </ligand>
</feature>
<evidence type="ECO:0000256" key="6">
    <source>
        <dbReference type="RuleBase" id="RU003925"/>
    </source>
</evidence>
<comment type="caution">
    <text evidence="7">The sequence shown here is derived from an EMBL/GenBank/DDBJ whole genome shotgun (WGS) entry which is preliminary data.</text>
</comment>
<dbReference type="GO" id="GO:0005525">
    <property type="term" value="F:GTP binding"/>
    <property type="evidence" value="ECO:0007669"/>
    <property type="project" value="UniProtKB-KW"/>
</dbReference>
<proteinExistence type="inferred from homology"/>
<dbReference type="Pfam" id="PF00025">
    <property type="entry name" value="Arf"/>
    <property type="match status" value="1"/>
</dbReference>
<dbReference type="SMART" id="SM00177">
    <property type="entry name" value="ARF"/>
    <property type="match status" value="1"/>
</dbReference>
<dbReference type="VEuPathDB" id="MicrosporidiaDB:EDEG_02649"/>
<evidence type="ECO:0000256" key="2">
    <source>
        <dbReference type="ARBA" id="ARBA00022741"/>
    </source>
</evidence>
<reference evidence="8" key="2">
    <citation type="submission" date="2015-07" db="EMBL/GenBank/DDBJ databases">
        <title>Contrasting host-pathogen interactions and genome evolution in two generalist and specialist microsporidian pathogens of mosquitoes.</title>
        <authorList>
            <consortium name="The Broad Institute Genomics Platform"/>
            <consortium name="The Broad Institute Genome Sequencing Center for Infectious Disease"/>
            <person name="Cuomo C.A."/>
            <person name="Sanscrainte N.D."/>
            <person name="Goldberg J.M."/>
            <person name="Heiman D."/>
            <person name="Young S."/>
            <person name="Zeng Q."/>
            <person name="Becnel J.J."/>
            <person name="Birren B.W."/>
        </authorList>
    </citation>
    <scope>NUCLEOTIDE SEQUENCE [LARGE SCALE GENOMIC DNA]</scope>
    <source>
        <strain evidence="8">USNM 41457</strain>
    </source>
</reference>
<organism evidence="7 8">
    <name type="scientific">Edhazardia aedis (strain USNM 41457)</name>
    <name type="common">Microsporidian parasite</name>
    <dbReference type="NCBI Taxonomy" id="1003232"/>
    <lineage>
        <taxon>Eukaryota</taxon>
        <taxon>Fungi</taxon>
        <taxon>Fungi incertae sedis</taxon>
        <taxon>Microsporidia</taxon>
        <taxon>Edhazardia</taxon>
    </lineage>
</organism>
<dbReference type="FunFam" id="3.40.50.300:FF:001166">
    <property type="entry name" value="ADP-ribosylation factor D"/>
    <property type="match status" value="1"/>
</dbReference>
<dbReference type="Proteomes" id="UP000003163">
    <property type="component" value="Unassembled WGS sequence"/>
</dbReference>
<dbReference type="InterPro" id="IPR027417">
    <property type="entry name" value="P-loop_NTPase"/>
</dbReference>
<evidence type="ECO:0000313" key="8">
    <source>
        <dbReference type="Proteomes" id="UP000003163"/>
    </source>
</evidence>
<dbReference type="PANTHER" id="PTHR11711">
    <property type="entry name" value="ADP RIBOSYLATION FACTOR-RELATED"/>
    <property type="match status" value="1"/>
</dbReference>
<dbReference type="InterPro" id="IPR006689">
    <property type="entry name" value="Small_GTPase_ARF/SAR"/>
</dbReference>
<feature type="binding site" evidence="5">
    <location>
        <position position="48"/>
    </location>
    <ligand>
        <name>Mg(2+)</name>
        <dbReference type="ChEBI" id="CHEBI:18420"/>
    </ligand>
</feature>
<dbReference type="HOGENOM" id="CLU_040729_9_3_1"/>
<dbReference type="GO" id="GO:0003924">
    <property type="term" value="F:GTPase activity"/>
    <property type="evidence" value="ECO:0007669"/>
    <property type="project" value="InterPro"/>
</dbReference>
<keyword evidence="8" id="KW-1185">Reference proteome</keyword>
<evidence type="ECO:0000256" key="5">
    <source>
        <dbReference type="PIRSR" id="PIRSR606689-2"/>
    </source>
</evidence>
<gene>
    <name evidence="7" type="ORF">EDEG_02649</name>
</gene>
<dbReference type="InterPro" id="IPR024156">
    <property type="entry name" value="Small_GTPase_ARF"/>
</dbReference>
<dbReference type="CDD" id="cd00878">
    <property type="entry name" value="Arf_Arl"/>
    <property type="match status" value="1"/>
</dbReference>
<comment type="similarity">
    <text evidence="1 6">Belongs to the small GTPase superfamily. Arf family.</text>
</comment>
<dbReference type="InParanoid" id="J9D5Z5"/>
<evidence type="ECO:0000256" key="4">
    <source>
        <dbReference type="PIRSR" id="PIRSR606689-1"/>
    </source>
</evidence>
<keyword evidence="3 4" id="KW-0342">GTP-binding</keyword>
<evidence type="ECO:0000313" key="7">
    <source>
        <dbReference type="EMBL" id="EJW02964.1"/>
    </source>
</evidence>
<dbReference type="GO" id="GO:0046872">
    <property type="term" value="F:metal ion binding"/>
    <property type="evidence" value="ECO:0007669"/>
    <property type="project" value="UniProtKB-KW"/>
</dbReference>
<evidence type="ECO:0000256" key="3">
    <source>
        <dbReference type="ARBA" id="ARBA00023134"/>
    </source>
</evidence>
<sequence length="198" mass="21924">MGIIQLTLERLFPSSQEQEIAIVGLDNAGKTTILYRMKDNQSVTTIPTIGFNVEKFKVGKISFNSWDIGGQDEIRALWASYIQLATGIVFVVDKQDKTRWPDAALEIHSIYSQPENKSKPLLILANKTDDPAEPGLHQTLLDLESALNLAELKICYKIAHCAALETRLSPDPLDRLLPAFKWLGDALLAPKSAHKMGG</sequence>
<reference evidence="7 8" key="1">
    <citation type="submission" date="2011-08" db="EMBL/GenBank/DDBJ databases">
        <authorList>
            <person name="Liu Z.J."/>
            <person name="Shi F.L."/>
            <person name="Lu J.Q."/>
            <person name="Li M."/>
            <person name="Wang Z.L."/>
        </authorList>
    </citation>
    <scope>NUCLEOTIDE SEQUENCE [LARGE SCALE GENOMIC DNA]</scope>
    <source>
        <strain evidence="7 8">USNM 41457</strain>
    </source>
</reference>
<dbReference type="SMART" id="SM00178">
    <property type="entry name" value="SAR"/>
    <property type="match status" value="1"/>
</dbReference>
<dbReference type="Gene3D" id="3.40.50.300">
    <property type="entry name" value="P-loop containing nucleotide triphosphate hydrolases"/>
    <property type="match status" value="1"/>
</dbReference>
<dbReference type="EMBL" id="AFBI03000050">
    <property type="protein sequence ID" value="EJW02964.1"/>
    <property type="molecule type" value="Genomic_DNA"/>
</dbReference>
<name>J9D5Z5_EDHAE</name>
<dbReference type="OrthoDB" id="2011769at2759"/>
<dbReference type="OMA" id="IRQRHWF"/>
<dbReference type="FunCoup" id="J9D5Z5">
    <property type="interactions" value="279"/>
</dbReference>
<keyword evidence="2 4" id="KW-0547">Nucleotide-binding</keyword>
<dbReference type="PROSITE" id="PS51417">
    <property type="entry name" value="ARF"/>
    <property type="match status" value="1"/>
</dbReference>
<evidence type="ECO:0000256" key="1">
    <source>
        <dbReference type="ARBA" id="ARBA00010290"/>
    </source>
</evidence>
<dbReference type="InterPro" id="IPR005225">
    <property type="entry name" value="Small_GTP-bd"/>
</dbReference>
<feature type="binding site" evidence="4">
    <location>
        <position position="70"/>
    </location>
    <ligand>
        <name>GTP</name>
        <dbReference type="ChEBI" id="CHEBI:37565"/>
    </ligand>
</feature>
<accession>J9D5Z5</accession>
<protein>
    <submittedName>
        <fullName evidence="7">Small GTP-binding protein domain</fullName>
    </submittedName>
</protein>
<dbReference type="PRINTS" id="PR00328">
    <property type="entry name" value="SAR1GTPBP"/>
</dbReference>
<feature type="binding site" evidence="4">
    <location>
        <begin position="24"/>
        <end position="31"/>
    </location>
    <ligand>
        <name>GTP</name>
        <dbReference type="ChEBI" id="CHEBI:37565"/>
    </ligand>
</feature>
<dbReference type="NCBIfam" id="TIGR00231">
    <property type="entry name" value="small_GTP"/>
    <property type="match status" value="1"/>
</dbReference>
<dbReference type="SUPFAM" id="SSF52540">
    <property type="entry name" value="P-loop containing nucleoside triphosphate hydrolases"/>
    <property type="match status" value="1"/>
</dbReference>
<keyword evidence="5" id="KW-0479">Metal-binding</keyword>
<keyword evidence="5" id="KW-0460">Magnesium</keyword>
<dbReference type="STRING" id="1003232.J9D5Z5"/>
<dbReference type="AlphaFoldDB" id="J9D5Z5"/>